<evidence type="ECO:0000259" key="3">
    <source>
        <dbReference type="Pfam" id="PF13359"/>
    </source>
</evidence>
<evidence type="ECO:0000256" key="2">
    <source>
        <dbReference type="ARBA" id="ARBA00022723"/>
    </source>
</evidence>
<proteinExistence type="predicted"/>
<keyword evidence="5" id="KW-1185">Reference proteome</keyword>
<sequence>MAKMIEKKFFLPNVVSLMDGTLRPLGIAPSCGDAADYHGRKCAYSLTVNVINDDHRRIRAYLAGFPGSAHDNRVWKHMKQHQRSNQFLYLLCDTAYEPDSFCVPAYECQTGYVQPKDEEQFNTCLARFRVITEHTMGLWKGRFPWLRNIRMKITHEPKKFELYS</sequence>
<dbReference type="Pfam" id="PF13359">
    <property type="entry name" value="DDE_Tnp_4"/>
    <property type="match status" value="1"/>
</dbReference>
<dbReference type="GO" id="GO:0046872">
    <property type="term" value="F:metal ion binding"/>
    <property type="evidence" value="ECO:0007669"/>
    <property type="project" value="UniProtKB-KW"/>
</dbReference>
<comment type="cofactor">
    <cofactor evidence="1">
        <name>a divalent metal cation</name>
        <dbReference type="ChEBI" id="CHEBI:60240"/>
    </cofactor>
</comment>
<evidence type="ECO:0000313" key="4">
    <source>
        <dbReference type="EMBL" id="KAL3780962.1"/>
    </source>
</evidence>
<dbReference type="EMBL" id="JALLPJ020000867">
    <property type="protein sequence ID" value="KAL3780962.1"/>
    <property type="molecule type" value="Genomic_DNA"/>
</dbReference>
<evidence type="ECO:0000313" key="5">
    <source>
        <dbReference type="Proteomes" id="UP001530400"/>
    </source>
</evidence>
<name>A0ABD3NZH7_9STRA</name>
<dbReference type="InterPro" id="IPR027806">
    <property type="entry name" value="HARBI1_dom"/>
</dbReference>
<dbReference type="AlphaFoldDB" id="A0ABD3NZH7"/>
<gene>
    <name evidence="4" type="ORF">ACHAWO_013870</name>
</gene>
<evidence type="ECO:0000256" key="1">
    <source>
        <dbReference type="ARBA" id="ARBA00001968"/>
    </source>
</evidence>
<reference evidence="4 5" key="1">
    <citation type="submission" date="2024-10" db="EMBL/GenBank/DDBJ databases">
        <title>Updated reference genomes for cyclostephanoid diatoms.</title>
        <authorList>
            <person name="Roberts W.R."/>
            <person name="Alverson A.J."/>
        </authorList>
    </citation>
    <scope>NUCLEOTIDE SEQUENCE [LARGE SCALE GENOMIC DNA]</scope>
    <source>
        <strain evidence="4 5">AJA010-31</strain>
    </source>
</reference>
<accession>A0ABD3NZH7</accession>
<organism evidence="4 5">
    <name type="scientific">Cyclotella atomus</name>
    <dbReference type="NCBI Taxonomy" id="382360"/>
    <lineage>
        <taxon>Eukaryota</taxon>
        <taxon>Sar</taxon>
        <taxon>Stramenopiles</taxon>
        <taxon>Ochrophyta</taxon>
        <taxon>Bacillariophyta</taxon>
        <taxon>Coscinodiscophyceae</taxon>
        <taxon>Thalassiosirophycidae</taxon>
        <taxon>Stephanodiscales</taxon>
        <taxon>Stephanodiscaceae</taxon>
        <taxon>Cyclotella</taxon>
    </lineage>
</organism>
<dbReference type="Proteomes" id="UP001530400">
    <property type="component" value="Unassembled WGS sequence"/>
</dbReference>
<feature type="domain" description="DDE Tnp4" evidence="3">
    <location>
        <begin position="18"/>
        <end position="152"/>
    </location>
</feature>
<comment type="caution">
    <text evidence="4">The sequence shown here is derived from an EMBL/GenBank/DDBJ whole genome shotgun (WGS) entry which is preliminary data.</text>
</comment>
<keyword evidence="2" id="KW-0479">Metal-binding</keyword>
<protein>
    <recommendedName>
        <fullName evidence="3">DDE Tnp4 domain-containing protein</fullName>
    </recommendedName>
</protein>